<reference evidence="3" key="1">
    <citation type="submission" date="2016-08" db="EMBL/GenBank/DDBJ databases">
        <authorList>
            <person name="Varghese N."/>
            <person name="Submissions Spin"/>
        </authorList>
    </citation>
    <scope>NUCLEOTIDE SEQUENCE [LARGE SCALE GENOMIC DNA]</scope>
    <source>
        <strain evidence="3">ERR11</strain>
    </source>
</reference>
<feature type="transmembrane region" description="Helical" evidence="1">
    <location>
        <begin position="32"/>
        <end position="50"/>
    </location>
</feature>
<accession>A0A1C3TZZ8</accession>
<proteinExistence type="predicted"/>
<name>A0A1C3TZZ8_9BRAD</name>
<keyword evidence="1" id="KW-0472">Membrane</keyword>
<protein>
    <submittedName>
        <fullName evidence="2">Uncharacterized protein</fullName>
    </submittedName>
</protein>
<keyword evidence="3" id="KW-1185">Reference proteome</keyword>
<organism evidence="2 3">
    <name type="scientific">Bradyrhizobium shewense</name>
    <dbReference type="NCBI Taxonomy" id="1761772"/>
    <lineage>
        <taxon>Bacteria</taxon>
        <taxon>Pseudomonadati</taxon>
        <taxon>Pseudomonadota</taxon>
        <taxon>Alphaproteobacteria</taxon>
        <taxon>Hyphomicrobiales</taxon>
        <taxon>Nitrobacteraceae</taxon>
        <taxon>Bradyrhizobium</taxon>
    </lineage>
</organism>
<dbReference type="Proteomes" id="UP000199184">
    <property type="component" value="Unassembled WGS sequence"/>
</dbReference>
<dbReference type="AlphaFoldDB" id="A0A1C3TZZ8"/>
<evidence type="ECO:0000313" key="2">
    <source>
        <dbReference type="EMBL" id="SCB08788.1"/>
    </source>
</evidence>
<gene>
    <name evidence="2" type="ORF">GA0061098_1001176</name>
</gene>
<keyword evidence="1" id="KW-0812">Transmembrane</keyword>
<sequence>MQGPTRPILRMMARLRAVRALDGPQDPLSREATPFLILVAIVLALLFAILEVDLNSAALQSLGLIGDGFSVDPIFKSP</sequence>
<dbReference type="EMBL" id="FMAI01000001">
    <property type="protein sequence ID" value="SCB08788.1"/>
    <property type="molecule type" value="Genomic_DNA"/>
</dbReference>
<evidence type="ECO:0000313" key="3">
    <source>
        <dbReference type="Proteomes" id="UP000199184"/>
    </source>
</evidence>
<evidence type="ECO:0000256" key="1">
    <source>
        <dbReference type="SAM" id="Phobius"/>
    </source>
</evidence>
<keyword evidence="1" id="KW-1133">Transmembrane helix</keyword>